<evidence type="ECO:0000259" key="3">
    <source>
        <dbReference type="PROSITE" id="PS51462"/>
    </source>
</evidence>
<dbReference type="OrthoDB" id="10259236at2759"/>
<sequence>MSQEYSNLYFSDEFVISCGTVSIDLSKNLALLLYCRLRKQYHLPKGRKNVGESLEDAAVRETFEESGHRCRILPHTFVTLAPEYKVSQAHTEPLAVQQRRNWGPHRLIFWYLAEADSTETPAMGTQEAWEDFESQWVSMDEAAPKLAREEDQRIVARAVEAVYNIKRRKAERELERTELSGSPIPEGNGSPEVSN</sequence>
<dbReference type="Pfam" id="PF00293">
    <property type="entry name" value="NUDIX"/>
    <property type="match status" value="1"/>
</dbReference>
<dbReference type="InterPro" id="IPR015797">
    <property type="entry name" value="NUDIX_hydrolase-like_dom_sf"/>
</dbReference>
<dbReference type="SUPFAM" id="SSF55811">
    <property type="entry name" value="Nudix"/>
    <property type="match status" value="1"/>
</dbReference>
<feature type="region of interest" description="Disordered" evidence="2">
    <location>
        <begin position="171"/>
        <end position="195"/>
    </location>
</feature>
<keyword evidence="1" id="KW-0378">Hydrolase</keyword>
<dbReference type="Gene3D" id="3.90.79.10">
    <property type="entry name" value="Nucleoside Triphosphate Pyrophosphohydrolase"/>
    <property type="match status" value="1"/>
</dbReference>
<proteinExistence type="predicted"/>
<dbReference type="PANTHER" id="PTHR21340">
    <property type="entry name" value="DIADENOSINE 5,5-P1,P4-TETRAPHOSPHATE PYROPHOSPHOHYDROLASE MUTT"/>
    <property type="match status" value="1"/>
</dbReference>
<dbReference type="EMBL" id="PDNB01000017">
    <property type="protein sequence ID" value="PGH16454.1"/>
    <property type="molecule type" value="Genomic_DNA"/>
</dbReference>
<dbReference type="AlphaFoldDB" id="A0A2B7XXE5"/>
<protein>
    <recommendedName>
        <fullName evidence="3">Nudix hydrolase domain-containing protein</fullName>
    </recommendedName>
</protein>
<dbReference type="InterPro" id="IPR051325">
    <property type="entry name" value="Nudix_hydrolase_domain"/>
</dbReference>
<dbReference type="GO" id="GO:0004081">
    <property type="term" value="F:bis(5'-nucleosyl)-tetraphosphatase (asymmetrical) activity"/>
    <property type="evidence" value="ECO:0007669"/>
    <property type="project" value="TreeGrafter"/>
</dbReference>
<dbReference type="InterPro" id="IPR020084">
    <property type="entry name" value="NUDIX_hydrolase_CS"/>
</dbReference>
<keyword evidence="5" id="KW-1185">Reference proteome</keyword>
<dbReference type="GO" id="GO:0006754">
    <property type="term" value="P:ATP biosynthetic process"/>
    <property type="evidence" value="ECO:0007669"/>
    <property type="project" value="TreeGrafter"/>
</dbReference>
<dbReference type="Proteomes" id="UP000223968">
    <property type="component" value="Unassembled WGS sequence"/>
</dbReference>
<comment type="caution">
    <text evidence="4">The sequence shown here is derived from an EMBL/GenBank/DDBJ whole genome shotgun (WGS) entry which is preliminary data.</text>
</comment>
<dbReference type="GO" id="GO:0006167">
    <property type="term" value="P:AMP biosynthetic process"/>
    <property type="evidence" value="ECO:0007669"/>
    <property type="project" value="TreeGrafter"/>
</dbReference>
<name>A0A2B7XXE5_9EURO</name>
<evidence type="ECO:0000313" key="4">
    <source>
        <dbReference type="EMBL" id="PGH16454.1"/>
    </source>
</evidence>
<feature type="domain" description="Nudix hydrolase" evidence="3">
    <location>
        <begin position="13"/>
        <end position="160"/>
    </location>
</feature>
<evidence type="ECO:0000256" key="2">
    <source>
        <dbReference type="SAM" id="MobiDB-lite"/>
    </source>
</evidence>
<dbReference type="InterPro" id="IPR000086">
    <property type="entry name" value="NUDIX_hydrolase_dom"/>
</dbReference>
<evidence type="ECO:0000313" key="5">
    <source>
        <dbReference type="Proteomes" id="UP000223968"/>
    </source>
</evidence>
<organism evidence="4 5">
    <name type="scientific">Helicocarpus griseus UAMH5409</name>
    <dbReference type="NCBI Taxonomy" id="1447875"/>
    <lineage>
        <taxon>Eukaryota</taxon>
        <taxon>Fungi</taxon>
        <taxon>Dikarya</taxon>
        <taxon>Ascomycota</taxon>
        <taxon>Pezizomycotina</taxon>
        <taxon>Eurotiomycetes</taxon>
        <taxon>Eurotiomycetidae</taxon>
        <taxon>Onygenales</taxon>
        <taxon>Ajellomycetaceae</taxon>
        <taxon>Helicocarpus</taxon>
    </lineage>
</organism>
<reference evidence="4 5" key="1">
    <citation type="submission" date="2017-10" db="EMBL/GenBank/DDBJ databases">
        <title>Comparative genomics in systemic dimorphic fungi from Ajellomycetaceae.</title>
        <authorList>
            <person name="Munoz J.F."/>
            <person name="Mcewen J.G."/>
            <person name="Clay O.K."/>
            <person name="Cuomo C.A."/>
        </authorList>
    </citation>
    <scope>NUCLEOTIDE SEQUENCE [LARGE SCALE GENOMIC DNA]</scope>
    <source>
        <strain evidence="4 5">UAMH5409</strain>
    </source>
</reference>
<dbReference type="PROSITE" id="PS51462">
    <property type="entry name" value="NUDIX"/>
    <property type="match status" value="1"/>
</dbReference>
<gene>
    <name evidence="4" type="ORF">AJ79_01785</name>
</gene>
<evidence type="ECO:0000256" key="1">
    <source>
        <dbReference type="ARBA" id="ARBA00022801"/>
    </source>
</evidence>
<accession>A0A2B7XXE5</accession>
<dbReference type="PANTHER" id="PTHR21340:SF0">
    <property type="entry name" value="BIS(5'-NUCLEOSYL)-TETRAPHOSPHATASE [ASYMMETRICAL]"/>
    <property type="match status" value="1"/>
</dbReference>
<dbReference type="PROSITE" id="PS00893">
    <property type="entry name" value="NUDIX_BOX"/>
    <property type="match status" value="1"/>
</dbReference>